<organism evidence="7 8">
    <name type="scientific">Leptobrachium leishanense</name>
    <name type="common">Leishan spiny toad</name>
    <dbReference type="NCBI Taxonomy" id="445787"/>
    <lineage>
        <taxon>Eukaryota</taxon>
        <taxon>Metazoa</taxon>
        <taxon>Chordata</taxon>
        <taxon>Craniata</taxon>
        <taxon>Vertebrata</taxon>
        <taxon>Euteleostomi</taxon>
        <taxon>Amphibia</taxon>
        <taxon>Batrachia</taxon>
        <taxon>Anura</taxon>
        <taxon>Pelobatoidea</taxon>
        <taxon>Megophryidae</taxon>
        <taxon>Leptobrachium</taxon>
    </lineage>
</organism>
<dbReference type="OrthoDB" id="9415738at2759"/>
<dbReference type="Pfam" id="PF13516">
    <property type="entry name" value="LRR_6"/>
    <property type="match status" value="2"/>
</dbReference>
<dbReference type="Proteomes" id="UP000694569">
    <property type="component" value="Unplaced"/>
</dbReference>
<evidence type="ECO:0000256" key="1">
    <source>
        <dbReference type="ARBA" id="ARBA00014201"/>
    </source>
</evidence>
<reference evidence="7" key="1">
    <citation type="submission" date="2025-08" db="UniProtKB">
        <authorList>
            <consortium name="Ensembl"/>
        </authorList>
    </citation>
    <scope>IDENTIFICATION</scope>
</reference>
<feature type="compositionally biased region" description="Low complexity" evidence="6">
    <location>
        <begin position="316"/>
        <end position="335"/>
    </location>
</feature>
<dbReference type="GO" id="GO:0005634">
    <property type="term" value="C:nucleus"/>
    <property type="evidence" value="ECO:0007669"/>
    <property type="project" value="TreeGrafter"/>
</dbReference>
<feature type="region of interest" description="Disordered" evidence="6">
    <location>
        <begin position="305"/>
        <end position="348"/>
    </location>
</feature>
<dbReference type="PANTHER" id="PTHR15354:SF1">
    <property type="entry name" value="LEUCINE-RICH REPEAT-CONTAINING PROTEIN 41"/>
    <property type="match status" value="1"/>
</dbReference>
<evidence type="ECO:0000256" key="3">
    <source>
        <dbReference type="ARBA" id="ARBA00022614"/>
    </source>
</evidence>
<dbReference type="AlphaFoldDB" id="A0A8C5Q4V7"/>
<dbReference type="InterPro" id="IPR032675">
    <property type="entry name" value="LRR_dom_sf"/>
</dbReference>
<sequence length="810" mass="90829">MQRAPVRCWWRRRTQAQRRPAEDGRGAPTLFKLCAGVVSANMDRLEQDVWDLPAVMLQEILPVLNIYYLERIEQTAVKKGLSTQTIWKNYWFELMQGSRTDSRSVKCWRSKFMESLFHSLMRGAFTVSADRLLGSKQCSPLLYSSQYVKEFTITSRHPGGVQLTPGVLERLSKSVETLKLLHLRSTVTVGMDSLKMVLHRLLHHGQVTKIALLSWPAPDCSLLQMILGMSAGFWQDTGNPPCPLCSVNDPYNDSEFAQEPRLGADPPQTPGTRNLSHMQHWENEVGNESALLSLQPLNISPNVAADLPDAKVPGGTTDSAPASPSSSSKNAPTSKDPLRSECQDNGDSKQDDLYDFIFGVSKGDGNTLDINNLYEDGCHGEVSNLDLAPSMTGMITLKDRPIRIPYMEGARYLRSVRTLNMHNITLSQANCLSLCHLLKSWDSLERLTLAYNDLGGNITLILEALSILSNRPGCSLQALALSDFTAYIPTIHLTHTILGTFPCLQTLSLSYDTETSISAEIFLETQTEFTENHLMQLDLRFPQDPLHIERLVPLLQASTSLQELSLDNSSFPDPEIMKDVFRTIAAHNTALKKLSLHDIKLMDAQNELLIFLQNTMIEAPGHPTRPEPAMMRSARAAPISLQALQNLDKRYNTALKDLSPQENVKFSFCRLFERATVDFFTRFAAALRKNPYVKILKLCGNRLGNEGLIVMADIYAPDSVSMIHHLDFSSNCIKPEGLLQFAKKLEKYGNPRLKHLSIAQNLLDREPVASREALRCMEGMFCVVSDRWESTQALVDHLSIMRAFFPHMID</sequence>
<dbReference type="Gene3D" id="3.80.10.10">
    <property type="entry name" value="Ribonuclease Inhibitor"/>
    <property type="match status" value="1"/>
</dbReference>
<dbReference type="InterPro" id="IPR026137">
    <property type="entry name" value="Leu_rpt_41"/>
</dbReference>
<evidence type="ECO:0000256" key="5">
    <source>
        <dbReference type="ARBA" id="ARBA00022786"/>
    </source>
</evidence>
<evidence type="ECO:0000313" key="8">
    <source>
        <dbReference type="Proteomes" id="UP000694569"/>
    </source>
</evidence>
<gene>
    <name evidence="7" type="primary">LRRC41</name>
</gene>
<keyword evidence="2" id="KW-0597">Phosphoprotein</keyword>
<evidence type="ECO:0000256" key="6">
    <source>
        <dbReference type="SAM" id="MobiDB-lite"/>
    </source>
</evidence>
<dbReference type="Ensembl" id="ENSLLET00000033809.1">
    <property type="protein sequence ID" value="ENSLLEP00000032550.1"/>
    <property type="gene ID" value="ENSLLEG00000020569.1"/>
</dbReference>
<name>A0A8C5Q4V7_9ANUR</name>
<dbReference type="GeneTree" id="ENSGT00390000015908"/>
<keyword evidence="5" id="KW-0833">Ubl conjugation pathway</keyword>
<accession>A0A8C5Q4V7</accession>
<dbReference type="GO" id="GO:0005737">
    <property type="term" value="C:cytoplasm"/>
    <property type="evidence" value="ECO:0007669"/>
    <property type="project" value="TreeGrafter"/>
</dbReference>
<reference evidence="7" key="2">
    <citation type="submission" date="2025-09" db="UniProtKB">
        <authorList>
            <consortium name="Ensembl"/>
        </authorList>
    </citation>
    <scope>IDENTIFICATION</scope>
</reference>
<evidence type="ECO:0000256" key="2">
    <source>
        <dbReference type="ARBA" id="ARBA00022553"/>
    </source>
</evidence>
<feature type="compositionally biased region" description="Basic and acidic residues" evidence="6">
    <location>
        <begin position="336"/>
        <end position="348"/>
    </location>
</feature>
<keyword evidence="3" id="KW-0433">Leucine-rich repeat</keyword>
<keyword evidence="8" id="KW-1185">Reference proteome</keyword>
<evidence type="ECO:0000313" key="7">
    <source>
        <dbReference type="Ensembl" id="ENSLLEP00000032550.1"/>
    </source>
</evidence>
<evidence type="ECO:0000256" key="4">
    <source>
        <dbReference type="ARBA" id="ARBA00022737"/>
    </source>
</evidence>
<protein>
    <recommendedName>
        <fullName evidence="1">Leucine-rich repeat-containing protein 41</fullName>
    </recommendedName>
</protein>
<dbReference type="PANTHER" id="PTHR15354">
    <property type="entry name" value="MUF1"/>
    <property type="match status" value="1"/>
</dbReference>
<keyword evidence="4" id="KW-0677">Repeat</keyword>
<feature type="region of interest" description="Disordered" evidence="6">
    <location>
        <begin position="253"/>
        <end position="275"/>
    </location>
</feature>
<dbReference type="InterPro" id="IPR001611">
    <property type="entry name" value="Leu-rich_rpt"/>
</dbReference>
<dbReference type="SUPFAM" id="SSF52047">
    <property type="entry name" value="RNI-like"/>
    <property type="match status" value="1"/>
</dbReference>
<proteinExistence type="predicted"/>